<dbReference type="OrthoDB" id="5355583at2759"/>
<evidence type="ECO:0000313" key="1">
    <source>
        <dbReference type="EMBL" id="CAF1469435.1"/>
    </source>
</evidence>
<organism evidence="1 2">
    <name type="scientific">Adineta ricciae</name>
    <name type="common">Rotifer</name>
    <dbReference type="NCBI Taxonomy" id="249248"/>
    <lineage>
        <taxon>Eukaryota</taxon>
        <taxon>Metazoa</taxon>
        <taxon>Spiralia</taxon>
        <taxon>Gnathifera</taxon>
        <taxon>Rotifera</taxon>
        <taxon>Eurotatoria</taxon>
        <taxon>Bdelloidea</taxon>
        <taxon>Adinetida</taxon>
        <taxon>Adinetidae</taxon>
        <taxon>Adineta</taxon>
    </lineage>
</organism>
<reference evidence="1" key="1">
    <citation type="submission" date="2021-02" db="EMBL/GenBank/DDBJ databases">
        <authorList>
            <person name="Nowell W R."/>
        </authorList>
    </citation>
    <scope>NUCLEOTIDE SEQUENCE</scope>
</reference>
<dbReference type="AlphaFoldDB" id="A0A815QZT0"/>
<proteinExistence type="predicted"/>
<protein>
    <submittedName>
        <fullName evidence="1">Uncharacterized protein</fullName>
    </submittedName>
</protein>
<accession>A0A815QZT0</accession>
<gene>
    <name evidence="1" type="ORF">EDS130_LOCUS40693</name>
</gene>
<name>A0A815QZT0_ADIRI</name>
<comment type="caution">
    <text evidence="1">The sequence shown here is derived from an EMBL/GenBank/DDBJ whole genome shotgun (WGS) entry which is preliminary data.</text>
</comment>
<dbReference type="Proteomes" id="UP000663852">
    <property type="component" value="Unassembled WGS sequence"/>
</dbReference>
<evidence type="ECO:0000313" key="2">
    <source>
        <dbReference type="Proteomes" id="UP000663852"/>
    </source>
</evidence>
<sequence length="237" mass="27387">MSDAQVSLRSEKKYLTSYSDVSQEEAEEILGFKFNTFYRSQIPIENFITKSAPVELKRKIFDRLIDCIESEGFPEATIAPMNEAVITDNVGMILITIVSYYRRTMHRYDIELTREKQIISKDKEFGGNMEFVVTQIMNSANTRYLLVVEAKRDSLGKGLTQLLLTLKSMWNINDDHKMVYGFVTTAINWQLVTYDGQTWKLSDSSTILLGNMEQREEQWLENNTQLLDAIYTILSSI</sequence>
<dbReference type="EMBL" id="CAJNOJ010000500">
    <property type="protein sequence ID" value="CAF1469435.1"/>
    <property type="molecule type" value="Genomic_DNA"/>
</dbReference>